<evidence type="ECO:0000313" key="2">
    <source>
        <dbReference type="Proteomes" id="UP000824120"/>
    </source>
</evidence>
<proteinExistence type="predicted"/>
<sequence>MICNSIEDPIVTALRLLNLWSKHQNFKKMEAENCLEQGEIQPSIRNRSELSKVEAELKKYLRIEEEFWRQKAEMKWVLERDKKTIFPLLC</sequence>
<name>A0A9J5XHJ8_SOLCO</name>
<dbReference type="AlphaFoldDB" id="A0A9J5XHJ8"/>
<evidence type="ECO:0000313" key="1">
    <source>
        <dbReference type="EMBL" id="KAG5586748.1"/>
    </source>
</evidence>
<comment type="caution">
    <text evidence="1">The sequence shown here is derived from an EMBL/GenBank/DDBJ whole genome shotgun (WGS) entry which is preliminary data.</text>
</comment>
<gene>
    <name evidence="1" type="ORF">H5410_047182</name>
</gene>
<protein>
    <submittedName>
        <fullName evidence="1">Uncharacterized protein</fullName>
    </submittedName>
</protein>
<keyword evidence="2" id="KW-1185">Reference proteome</keyword>
<organism evidence="1 2">
    <name type="scientific">Solanum commersonii</name>
    <name type="common">Commerson's wild potato</name>
    <name type="synonym">Commerson's nightshade</name>
    <dbReference type="NCBI Taxonomy" id="4109"/>
    <lineage>
        <taxon>Eukaryota</taxon>
        <taxon>Viridiplantae</taxon>
        <taxon>Streptophyta</taxon>
        <taxon>Embryophyta</taxon>
        <taxon>Tracheophyta</taxon>
        <taxon>Spermatophyta</taxon>
        <taxon>Magnoliopsida</taxon>
        <taxon>eudicotyledons</taxon>
        <taxon>Gunneridae</taxon>
        <taxon>Pentapetalae</taxon>
        <taxon>asterids</taxon>
        <taxon>lamiids</taxon>
        <taxon>Solanales</taxon>
        <taxon>Solanaceae</taxon>
        <taxon>Solanoideae</taxon>
        <taxon>Solaneae</taxon>
        <taxon>Solanum</taxon>
    </lineage>
</organism>
<accession>A0A9J5XHJ8</accession>
<dbReference type="Proteomes" id="UP000824120">
    <property type="component" value="Chromosome 9"/>
</dbReference>
<reference evidence="1 2" key="1">
    <citation type="submission" date="2020-09" db="EMBL/GenBank/DDBJ databases">
        <title>De no assembly of potato wild relative species, Solanum commersonii.</title>
        <authorList>
            <person name="Cho K."/>
        </authorList>
    </citation>
    <scope>NUCLEOTIDE SEQUENCE [LARGE SCALE GENOMIC DNA]</scope>
    <source>
        <strain evidence="1">LZ3.2</strain>
        <tissue evidence="1">Leaf</tissue>
    </source>
</reference>
<dbReference type="OrthoDB" id="1304154at2759"/>
<dbReference type="EMBL" id="JACXVP010000009">
    <property type="protein sequence ID" value="KAG5586748.1"/>
    <property type="molecule type" value="Genomic_DNA"/>
</dbReference>